<comment type="caution">
    <text evidence="1">The sequence shown here is derived from an EMBL/GenBank/DDBJ whole genome shotgun (WGS) entry which is preliminary data.</text>
</comment>
<organism evidence="1 2">
    <name type="scientific">Actinoplanes couchii</name>
    <dbReference type="NCBI Taxonomy" id="403638"/>
    <lineage>
        <taxon>Bacteria</taxon>
        <taxon>Bacillati</taxon>
        <taxon>Actinomycetota</taxon>
        <taxon>Actinomycetes</taxon>
        <taxon>Micromonosporales</taxon>
        <taxon>Micromonosporaceae</taxon>
        <taxon>Actinoplanes</taxon>
    </lineage>
</organism>
<name>A0ABQ3XK58_9ACTN</name>
<evidence type="ECO:0000313" key="2">
    <source>
        <dbReference type="Proteomes" id="UP000612282"/>
    </source>
</evidence>
<keyword evidence="2" id="KW-1185">Reference proteome</keyword>
<dbReference type="Proteomes" id="UP000612282">
    <property type="component" value="Unassembled WGS sequence"/>
</dbReference>
<evidence type="ECO:0000313" key="1">
    <source>
        <dbReference type="EMBL" id="GID58886.1"/>
    </source>
</evidence>
<dbReference type="EMBL" id="BOMG01000092">
    <property type="protein sequence ID" value="GID58886.1"/>
    <property type="molecule type" value="Genomic_DNA"/>
</dbReference>
<accession>A0ABQ3XK58</accession>
<gene>
    <name evidence="1" type="ORF">Aco03nite_072900</name>
</gene>
<proteinExistence type="predicted"/>
<protein>
    <submittedName>
        <fullName evidence="1">Uncharacterized protein</fullName>
    </submittedName>
</protein>
<reference evidence="1 2" key="1">
    <citation type="submission" date="2021-01" db="EMBL/GenBank/DDBJ databases">
        <title>Whole genome shotgun sequence of Actinoplanes couchii NBRC 106145.</title>
        <authorList>
            <person name="Komaki H."/>
            <person name="Tamura T."/>
        </authorList>
    </citation>
    <scope>NUCLEOTIDE SEQUENCE [LARGE SCALE GENOMIC DNA]</scope>
    <source>
        <strain evidence="1 2">NBRC 106145</strain>
    </source>
</reference>
<dbReference type="RefSeq" id="WP_203804256.1">
    <property type="nucleotide sequence ID" value="NZ_BAAAQE010000093.1"/>
</dbReference>
<sequence>MHSEVLNLLEAHLAELQALRDHLESPRQVRPGARHDTAAATLQSARVFAKRLSRVLTDEDTRVQSPARGLVSS</sequence>